<evidence type="ECO:0000313" key="2">
    <source>
        <dbReference type="Proteomes" id="UP000037136"/>
    </source>
</evidence>
<sequence>MGLSASKFNGTEHATLANYACRPLTPTSSVPVLVTWTEWSKTSVLVTTNEPYRQISWVRYLLQTLPSELVDDFAAASNTTLKWYTEGLYISYEANKEAFNDVLLDLHDYSRYSGQVCWPKAKLNELVSGYHTKMGALLHLVVPKRSLFGNWSAISFPSAPRDQFMDTSTYCMSLTDPYFHDIEAAITWQMSKWYSFKTQSAASNMNAAENIFMPYSHPFIKAFAKSFQEGYECSSTAGCVSWPVRGETWIPKDMWKMHETIAELLRRRSDFCIMLGHQGPRDKFITVNTYAKGTWP</sequence>
<accession>A0A2A9PPC5</accession>
<dbReference type="AlphaFoldDB" id="A0A2A9PPC5"/>
<name>A0A2A9PPC5_OPHUN</name>
<reference evidence="1 2" key="2">
    <citation type="journal article" date="2017" name="Sci. Rep.">
        <title>Ant-infecting Ophiocordyceps genomes reveal a high diversity of potential behavioral manipulation genes and a possible major role for enterotoxins.</title>
        <authorList>
            <person name="de Bekker C."/>
            <person name="Ohm R.A."/>
            <person name="Evans H.C."/>
            <person name="Brachmann A."/>
            <person name="Hughes D.P."/>
        </authorList>
    </citation>
    <scope>NUCLEOTIDE SEQUENCE [LARGE SCALE GENOMIC DNA]</scope>
    <source>
        <strain evidence="1 2">SC16a</strain>
    </source>
</reference>
<dbReference type="Proteomes" id="UP000037136">
    <property type="component" value="Unassembled WGS sequence"/>
</dbReference>
<keyword evidence="2" id="KW-1185">Reference proteome</keyword>
<protein>
    <submittedName>
        <fullName evidence="1">Uncharacterized protein</fullName>
    </submittedName>
</protein>
<comment type="caution">
    <text evidence="1">The sequence shown here is derived from an EMBL/GenBank/DDBJ whole genome shotgun (WGS) entry which is preliminary data.</text>
</comment>
<gene>
    <name evidence="1" type="ORF">XA68_16647</name>
</gene>
<organism evidence="1 2">
    <name type="scientific">Ophiocordyceps unilateralis</name>
    <name type="common">Zombie-ant fungus</name>
    <name type="synonym">Torrubia unilateralis</name>
    <dbReference type="NCBI Taxonomy" id="268505"/>
    <lineage>
        <taxon>Eukaryota</taxon>
        <taxon>Fungi</taxon>
        <taxon>Dikarya</taxon>
        <taxon>Ascomycota</taxon>
        <taxon>Pezizomycotina</taxon>
        <taxon>Sordariomycetes</taxon>
        <taxon>Hypocreomycetidae</taxon>
        <taxon>Hypocreales</taxon>
        <taxon>Ophiocordycipitaceae</taxon>
        <taxon>Ophiocordyceps</taxon>
    </lineage>
</organism>
<dbReference type="OrthoDB" id="4910413at2759"/>
<reference evidence="1 2" key="1">
    <citation type="journal article" date="2015" name="BMC Genomics">
        <title>Gene expression during zombie ant biting behavior reflects the complexity underlying fungal parasitic behavioral manipulation.</title>
        <authorList>
            <person name="de Bekker C."/>
            <person name="Ohm R.A."/>
            <person name="Loreto R.G."/>
            <person name="Sebastian A."/>
            <person name="Albert I."/>
            <person name="Merrow M."/>
            <person name="Brachmann A."/>
            <person name="Hughes D.P."/>
        </authorList>
    </citation>
    <scope>NUCLEOTIDE SEQUENCE [LARGE SCALE GENOMIC DNA]</scope>
    <source>
        <strain evidence="1 2">SC16a</strain>
    </source>
</reference>
<proteinExistence type="predicted"/>
<dbReference type="EMBL" id="LAZP02000006">
    <property type="protein sequence ID" value="PFH63208.1"/>
    <property type="molecule type" value="Genomic_DNA"/>
</dbReference>
<evidence type="ECO:0000313" key="1">
    <source>
        <dbReference type="EMBL" id="PFH63208.1"/>
    </source>
</evidence>